<dbReference type="AlphaFoldDB" id="K4A3P0"/>
<proteinExistence type="predicted"/>
<dbReference type="EMBL" id="AGNK02001331">
    <property type="status" value="NOT_ANNOTATED_CDS"/>
    <property type="molecule type" value="Genomic_DNA"/>
</dbReference>
<accession>K4A3P0</accession>
<dbReference type="EnsemblPlants" id="KQL26582">
    <property type="protein sequence ID" value="KQL26582"/>
    <property type="gene ID" value="SETIT_033493mg"/>
</dbReference>
<dbReference type="InParanoid" id="K4A3P0"/>
<keyword evidence="2" id="KW-1185">Reference proteome</keyword>
<evidence type="ECO:0000313" key="2">
    <source>
        <dbReference type="Proteomes" id="UP000004995"/>
    </source>
</evidence>
<dbReference type="HOGENOM" id="CLU_3243089_0_0_1"/>
<dbReference type="Proteomes" id="UP000004995">
    <property type="component" value="Unassembled WGS sequence"/>
</dbReference>
<sequence>MVRAGLPAAQRWAWQATVRWAQAVGGELDGSKSMELADGGEKG</sequence>
<organism evidence="1 2">
    <name type="scientific">Setaria italica</name>
    <name type="common">Foxtail millet</name>
    <name type="synonym">Panicum italicum</name>
    <dbReference type="NCBI Taxonomy" id="4555"/>
    <lineage>
        <taxon>Eukaryota</taxon>
        <taxon>Viridiplantae</taxon>
        <taxon>Streptophyta</taxon>
        <taxon>Embryophyta</taxon>
        <taxon>Tracheophyta</taxon>
        <taxon>Spermatophyta</taxon>
        <taxon>Magnoliopsida</taxon>
        <taxon>Liliopsida</taxon>
        <taxon>Poales</taxon>
        <taxon>Poaceae</taxon>
        <taxon>PACMAD clade</taxon>
        <taxon>Panicoideae</taxon>
        <taxon>Panicodae</taxon>
        <taxon>Paniceae</taxon>
        <taxon>Cenchrinae</taxon>
        <taxon>Setaria</taxon>
    </lineage>
</organism>
<name>K4A3P0_SETIT</name>
<dbReference type="Gramene" id="KQL26582">
    <property type="protein sequence ID" value="KQL26582"/>
    <property type="gene ID" value="SETIT_033493mg"/>
</dbReference>
<evidence type="ECO:0000313" key="1">
    <source>
        <dbReference type="EnsemblPlants" id="KQL26582"/>
    </source>
</evidence>
<reference evidence="1" key="2">
    <citation type="submission" date="2018-08" db="UniProtKB">
        <authorList>
            <consortium name="EnsemblPlants"/>
        </authorList>
    </citation>
    <scope>IDENTIFICATION</scope>
    <source>
        <strain evidence="1">Yugu1</strain>
    </source>
</reference>
<protein>
    <submittedName>
        <fullName evidence="1">Uncharacterized protein</fullName>
    </submittedName>
</protein>
<reference evidence="2" key="1">
    <citation type="journal article" date="2012" name="Nat. Biotechnol.">
        <title>Reference genome sequence of the model plant Setaria.</title>
        <authorList>
            <person name="Bennetzen J.L."/>
            <person name="Schmutz J."/>
            <person name="Wang H."/>
            <person name="Percifield R."/>
            <person name="Hawkins J."/>
            <person name="Pontaroli A.C."/>
            <person name="Estep M."/>
            <person name="Feng L."/>
            <person name="Vaughn J.N."/>
            <person name="Grimwood J."/>
            <person name="Jenkins J."/>
            <person name="Barry K."/>
            <person name="Lindquist E."/>
            <person name="Hellsten U."/>
            <person name="Deshpande S."/>
            <person name="Wang X."/>
            <person name="Wu X."/>
            <person name="Mitros T."/>
            <person name="Triplett J."/>
            <person name="Yang X."/>
            <person name="Ye C.Y."/>
            <person name="Mauro-Herrera M."/>
            <person name="Wang L."/>
            <person name="Li P."/>
            <person name="Sharma M."/>
            <person name="Sharma R."/>
            <person name="Ronald P.C."/>
            <person name="Panaud O."/>
            <person name="Kellogg E.A."/>
            <person name="Brutnell T.P."/>
            <person name="Doust A.N."/>
            <person name="Tuskan G.A."/>
            <person name="Rokhsar D."/>
            <person name="Devos K.M."/>
        </authorList>
    </citation>
    <scope>NUCLEOTIDE SEQUENCE [LARGE SCALE GENOMIC DNA]</scope>
    <source>
        <strain evidence="2">cv. Yugu1</strain>
    </source>
</reference>